<accession>A0A8X7Y2X2</accession>
<dbReference type="EMBL" id="JAAWWB010000031">
    <property type="protein sequence ID" value="KAG6745243.1"/>
    <property type="molecule type" value="Genomic_DNA"/>
</dbReference>
<proteinExistence type="predicted"/>
<name>A0A8X7Y2X2_POPTO</name>
<evidence type="ECO:0000313" key="1">
    <source>
        <dbReference type="EMBL" id="KAG6745243.1"/>
    </source>
</evidence>
<sequence>MGAASAIREVLYSLWRLHVNWFGTQESAYLGRESLNRIHWVLVHTMNNDSFMRYAWSDAKCPQFLWKEYEFNPLENWFSK</sequence>
<evidence type="ECO:0000313" key="2">
    <source>
        <dbReference type="Proteomes" id="UP000886885"/>
    </source>
</evidence>
<gene>
    <name evidence="1" type="ORF">POTOM_051889</name>
</gene>
<protein>
    <submittedName>
        <fullName evidence="1">Uncharacterized protein</fullName>
    </submittedName>
</protein>
<reference evidence="1" key="1">
    <citation type="journal article" date="2020" name="bioRxiv">
        <title>Hybrid origin of Populus tomentosa Carr. identified through genome sequencing and phylogenomic analysis.</title>
        <authorList>
            <person name="An X."/>
            <person name="Gao K."/>
            <person name="Chen Z."/>
            <person name="Li J."/>
            <person name="Yang X."/>
            <person name="Yang X."/>
            <person name="Zhou J."/>
            <person name="Guo T."/>
            <person name="Zhao T."/>
            <person name="Huang S."/>
            <person name="Miao D."/>
            <person name="Khan W.U."/>
            <person name="Rao P."/>
            <person name="Ye M."/>
            <person name="Lei B."/>
            <person name="Liao W."/>
            <person name="Wang J."/>
            <person name="Ji L."/>
            <person name="Li Y."/>
            <person name="Guo B."/>
            <person name="Mustafa N.S."/>
            <person name="Li S."/>
            <person name="Yun Q."/>
            <person name="Keller S.R."/>
            <person name="Mao J."/>
            <person name="Zhang R."/>
            <person name="Strauss S.H."/>
        </authorList>
    </citation>
    <scope>NUCLEOTIDE SEQUENCE</scope>
    <source>
        <strain evidence="1">GM15</strain>
        <tissue evidence="1">Leaf</tissue>
    </source>
</reference>
<keyword evidence="2" id="KW-1185">Reference proteome</keyword>
<dbReference type="Proteomes" id="UP000886885">
    <property type="component" value="Chromosome 16A"/>
</dbReference>
<dbReference type="AlphaFoldDB" id="A0A8X7Y2X2"/>
<organism evidence="1 2">
    <name type="scientific">Populus tomentosa</name>
    <name type="common">Chinese white poplar</name>
    <dbReference type="NCBI Taxonomy" id="118781"/>
    <lineage>
        <taxon>Eukaryota</taxon>
        <taxon>Viridiplantae</taxon>
        <taxon>Streptophyta</taxon>
        <taxon>Embryophyta</taxon>
        <taxon>Tracheophyta</taxon>
        <taxon>Spermatophyta</taxon>
        <taxon>Magnoliopsida</taxon>
        <taxon>eudicotyledons</taxon>
        <taxon>Gunneridae</taxon>
        <taxon>Pentapetalae</taxon>
        <taxon>rosids</taxon>
        <taxon>fabids</taxon>
        <taxon>Malpighiales</taxon>
        <taxon>Salicaceae</taxon>
        <taxon>Saliceae</taxon>
        <taxon>Populus</taxon>
    </lineage>
</organism>
<comment type="caution">
    <text evidence="1">The sequence shown here is derived from an EMBL/GenBank/DDBJ whole genome shotgun (WGS) entry which is preliminary data.</text>
</comment>